<keyword evidence="1" id="KW-1133">Transmembrane helix</keyword>
<keyword evidence="1" id="KW-0472">Membrane</keyword>
<evidence type="ECO:0000313" key="3">
    <source>
        <dbReference type="Proteomes" id="UP001062027"/>
    </source>
</evidence>
<evidence type="ECO:0000256" key="1">
    <source>
        <dbReference type="SAM" id="Phobius"/>
    </source>
</evidence>
<dbReference type="EMBL" id="JAMHKS010000063">
    <property type="protein sequence ID" value="MCU6676636.1"/>
    <property type="molecule type" value="Genomic_DNA"/>
</dbReference>
<protein>
    <submittedName>
        <fullName evidence="2">Uncharacterized protein</fullName>
    </submittedName>
</protein>
<dbReference type="Proteomes" id="UP001062027">
    <property type="component" value="Unassembled WGS sequence"/>
</dbReference>
<accession>A0ABT2R6Y8</accession>
<dbReference type="RefSeq" id="WP_148569867.1">
    <property type="nucleotide sequence ID" value="NZ_JAMHKS010000063.1"/>
</dbReference>
<sequence length="229" mass="26258">MEDIQATADSVATAISHPVTVQLITQGTGIWGNVATGLITGLLAGGITLTGIWLTHRFTLQRERQVSDDKLERERLFIATELITLLEQYAEDCAAVASDDGELFYEPNRQAERVSKISFPVPLNFETVSGDWRSLPADLMYRIRELPVMRNEAMRAIEDGWENSWPPDREYYFSARQYESSRMGLKAIHLARLLRRLCKLPRSRLNKSAWSAQPVMLRVLRHERKQRRS</sequence>
<proteinExistence type="predicted"/>
<gene>
    <name evidence="2" type="ORF">M8318_03000</name>
</gene>
<reference evidence="2" key="1">
    <citation type="submission" date="2022-05" db="EMBL/GenBank/DDBJ databases">
        <title>Description of a novel species of Leclercia; Leclercia tamurae and the Proposal for a Novel Genus Silvania gen. nov. Containing Two Novel Species Silvania hatchlandensis sp. nov. and Silvania confinis sp. nov. Isolated from the Rhizosphere of Oak.</title>
        <authorList>
            <person name="Maddock D.W."/>
            <person name="Brady C.L."/>
            <person name="Denman S."/>
            <person name="Arnold D."/>
        </authorList>
    </citation>
    <scope>NUCLEOTIDE SEQUENCE</scope>
    <source>
        <strain evidence="2">H6S3</strain>
    </source>
</reference>
<feature type="transmembrane region" description="Helical" evidence="1">
    <location>
        <begin position="30"/>
        <end position="54"/>
    </location>
</feature>
<organism evidence="2 3">
    <name type="scientific">Leclercia tamurae</name>
    <dbReference type="NCBI Taxonomy" id="2926467"/>
    <lineage>
        <taxon>Bacteria</taxon>
        <taxon>Pseudomonadati</taxon>
        <taxon>Pseudomonadota</taxon>
        <taxon>Gammaproteobacteria</taxon>
        <taxon>Enterobacterales</taxon>
        <taxon>Enterobacteriaceae</taxon>
        <taxon>Leclercia</taxon>
    </lineage>
</organism>
<keyword evidence="3" id="KW-1185">Reference proteome</keyword>
<comment type="caution">
    <text evidence="2">The sequence shown here is derived from an EMBL/GenBank/DDBJ whole genome shotgun (WGS) entry which is preliminary data.</text>
</comment>
<keyword evidence="1" id="KW-0812">Transmembrane</keyword>
<name>A0ABT2R6Y8_9ENTR</name>
<evidence type="ECO:0000313" key="2">
    <source>
        <dbReference type="EMBL" id="MCU6676636.1"/>
    </source>
</evidence>